<keyword evidence="1" id="KW-0472">Membrane</keyword>
<dbReference type="KEGG" id="shc:Shell_0948"/>
<dbReference type="eggNOG" id="arCOG11623">
    <property type="taxonomic scope" value="Archaea"/>
</dbReference>
<gene>
    <name evidence="2" type="ordered locus">Shell_0948</name>
</gene>
<keyword evidence="3" id="KW-1185">Reference proteome</keyword>
<reference evidence="2 3" key="2">
    <citation type="journal article" date="2011" name="Stand. Genomic Sci.">
        <title>Complete genome sequence of Staphylothermus hellenicus P8.</title>
        <authorList>
            <person name="Anderson I."/>
            <person name="Wirth R."/>
            <person name="Lucas S."/>
            <person name="Copeland A."/>
            <person name="Lapidus A."/>
            <person name="Cheng J.F."/>
            <person name="Goodwin L."/>
            <person name="Pitluck S."/>
            <person name="Davenport K."/>
            <person name="Detter J.C."/>
            <person name="Han C."/>
            <person name="Tapia R."/>
            <person name="Land M."/>
            <person name="Hauser L."/>
            <person name="Pati A."/>
            <person name="Mikhailova N."/>
            <person name="Woyke T."/>
            <person name="Klenk H.P."/>
            <person name="Kyrpides N."/>
            <person name="Ivanova N."/>
        </authorList>
    </citation>
    <scope>NUCLEOTIDE SEQUENCE [LARGE SCALE GENOMIC DNA]</scope>
    <source>
        <strain evidence="3">DSM 12710 / JCM 10830 / BK20S6-10-b1 / P8</strain>
    </source>
</reference>
<evidence type="ECO:0000313" key="3">
    <source>
        <dbReference type="Proteomes" id="UP000002573"/>
    </source>
</evidence>
<dbReference type="HOGENOM" id="CLU_1088277_0_0_2"/>
<evidence type="ECO:0000256" key="1">
    <source>
        <dbReference type="SAM" id="Phobius"/>
    </source>
</evidence>
<proteinExistence type="predicted"/>
<organism evidence="2 3">
    <name type="scientific">Staphylothermus hellenicus (strain DSM 12710 / JCM 10830 / BK20S6-10-b1 / P8)</name>
    <dbReference type="NCBI Taxonomy" id="591019"/>
    <lineage>
        <taxon>Archaea</taxon>
        <taxon>Thermoproteota</taxon>
        <taxon>Thermoprotei</taxon>
        <taxon>Desulfurococcales</taxon>
        <taxon>Desulfurococcaceae</taxon>
        <taxon>Staphylothermus</taxon>
    </lineage>
</organism>
<dbReference type="Proteomes" id="UP000002573">
    <property type="component" value="Chromosome"/>
</dbReference>
<evidence type="ECO:0000313" key="2">
    <source>
        <dbReference type="EMBL" id="ADI32054.1"/>
    </source>
</evidence>
<keyword evidence="1" id="KW-0812">Transmembrane</keyword>
<dbReference type="STRING" id="591019.Shell_0948"/>
<sequence>MFKLLRKQIPKYTILTLILLLIFSQSIHVFSAYREEYPVKGQGNLYLLDVDINIYRIGNYGVISIYLKPDGVYAYGITVLKDPDREAYSLYLMLGTQNEWYYLGDSDEPNLKFRLFIDVNSSRAVVVYDNCLIREYNLSHIPKLKKLYVSSFNITGRQADYPRFIINSLKASVLNISINNLGEYYCTPDISTLLNKSTGTPAIISVTNTTRQTINTTTTSIERKPILNTWYILIIIVLILAFPIITYFYKKKRYD</sequence>
<dbReference type="AlphaFoldDB" id="D7D8F8"/>
<dbReference type="OrthoDB" id="376850at2157"/>
<dbReference type="EMBL" id="CP002051">
    <property type="protein sequence ID" value="ADI32054.1"/>
    <property type="molecule type" value="Genomic_DNA"/>
</dbReference>
<accession>D7D8F8</accession>
<name>D7D8F8_STAHD</name>
<keyword evidence="1" id="KW-1133">Transmembrane helix</keyword>
<feature type="transmembrane region" description="Helical" evidence="1">
    <location>
        <begin position="230"/>
        <end position="249"/>
    </location>
</feature>
<protein>
    <submittedName>
        <fullName evidence="2">Uncharacterized protein</fullName>
    </submittedName>
</protein>
<reference evidence="3" key="1">
    <citation type="submission" date="2010-05" db="EMBL/GenBank/DDBJ databases">
        <title>Complete sequence of Staphylothermus hellenicus DSM 12710.</title>
        <authorList>
            <consortium name="US DOE Joint Genome Institute"/>
            <person name="Lucas S."/>
            <person name="Copeland A."/>
            <person name="Lapidus A."/>
            <person name="Cheng J.-F."/>
            <person name="Bruce D."/>
            <person name="Goodwin L."/>
            <person name="Pitluck S."/>
            <person name="Davenport K."/>
            <person name="Detter J.C."/>
            <person name="Han C."/>
            <person name="Tapia R."/>
            <person name="Larimer F."/>
            <person name="Land M."/>
            <person name="Hauser L."/>
            <person name="Kyrpides N."/>
            <person name="Mikhailova N."/>
            <person name="Anderson I.J."/>
            <person name="Woyke T."/>
        </authorList>
    </citation>
    <scope>NUCLEOTIDE SEQUENCE [LARGE SCALE GENOMIC DNA]</scope>
    <source>
        <strain evidence="3">DSM 12710 / JCM 10830 / BK20S6-10-b1 / P8</strain>
    </source>
</reference>